<dbReference type="CDD" id="cd20524">
    <property type="entry name" value="CYCLIN_CCNH_rpt1"/>
    <property type="match status" value="1"/>
</dbReference>
<evidence type="ECO:0000259" key="2">
    <source>
        <dbReference type="Pfam" id="PF16899"/>
    </source>
</evidence>
<evidence type="ECO:0000313" key="3">
    <source>
        <dbReference type="EMBL" id="VDP08148.1"/>
    </source>
</evidence>
<evidence type="ECO:0000313" key="5">
    <source>
        <dbReference type="WBParaSite" id="SBAD_0000595701-mRNA-1"/>
    </source>
</evidence>
<organism evidence="5">
    <name type="scientific">Soboliphyme baturini</name>
    <dbReference type="NCBI Taxonomy" id="241478"/>
    <lineage>
        <taxon>Eukaryota</taxon>
        <taxon>Metazoa</taxon>
        <taxon>Ecdysozoa</taxon>
        <taxon>Nematoda</taxon>
        <taxon>Enoplea</taxon>
        <taxon>Dorylaimia</taxon>
        <taxon>Dioctophymatida</taxon>
        <taxon>Dioctophymatoidea</taxon>
        <taxon>Soboliphymatidae</taxon>
        <taxon>Soboliphyme</taxon>
    </lineage>
</organism>
<dbReference type="AlphaFoldDB" id="A0A183IQ34"/>
<reference evidence="5" key="1">
    <citation type="submission" date="2016-06" db="UniProtKB">
        <authorList>
            <consortium name="WormBaseParasite"/>
        </authorList>
    </citation>
    <scope>IDENTIFICATION</scope>
</reference>
<dbReference type="Gene3D" id="1.10.472.10">
    <property type="entry name" value="Cyclin-like"/>
    <property type="match status" value="1"/>
</dbReference>
<protein>
    <submittedName>
        <fullName evidence="5">Cyclin_C_2 domain-containing protein</fullName>
    </submittedName>
</protein>
<dbReference type="InterPro" id="IPR031658">
    <property type="entry name" value="Cyclin_C_2"/>
</dbReference>
<sequence>MFSSQEQLQKLRTEVHEKMVAKISRETSVGSLSLKTFVNPQLLSCILSIDEERLLTRLIEEMAQRFCLSFVPTMPPSVALSHIFDISIYVSVRTYFRMACLYVASKVDEFNVSLDDFVKNLKTGTRAHNAEIILSLEPDLLNHLKYHLAVYTPYRPLEGHFIAMKVFAPSLNPENLRTTCENFLWKSLLSDVSFLFAPSQVC</sequence>
<keyword evidence="4" id="KW-1185">Reference proteome</keyword>
<feature type="domain" description="Cyclin C-terminal" evidence="2">
    <location>
        <begin position="153"/>
        <end position="201"/>
    </location>
</feature>
<evidence type="ECO:0000256" key="1">
    <source>
        <dbReference type="ARBA" id="ARBA00023127"/>
    </source>
</evidence>
<dbReference type="OrthoDB" id="340962at2759"/>
<gene>
    <name evidence="3" type="ORF">SBAD_LOCUS5731</name>
</gene>
<dbReference type="SUPFAM" id="SSF47954">
    <property type="entry name" value="Cyclin-like"/>
    <property type="match status" value="2"/>
</dbReference>
<name>A0A183IQ34_9BILA</name>
<dbReference type="Pfam" id="PF16899">
    <property type="entry name" value="Cyclin_C_2"/>
    <property type="match status" value="1"/>
</dbReference>
<proteinExistence type="predicted"/>
<evidence type="ECO:0000313" key="4">
    <source>
        <dbReference type="Proteomes" id="UP000270296"/>
    </source>
</evidence>
<dbReference type="InterPro" id="IPR036915">
    <property type="entry name" value="Cyclin-like_sf"/>
</dbReference>
<keyword evidence="1" id="KW-0195">Cyclin</keyword>
<dbReference type="WBParaSite" id="SBAD_0000595701-mRNA-1">
    <property type="protein sequence ID" value="SBAD_0000595701-mRNA-1"/>
    <property type="gene ID" value="SBAD_0000595701"/>
</dbReference>
<accession>A0A183IQ34</accession>
<dbReference type="Proteomes" id="UP000270296">
    <property type="component" value="Unassembled WGS sequence"/>
</dbReference>
<reference evidence="3 4" key="2">
    <citation type="submission" date="2018-11" db="EMBL/GenBank/DDBJ databases">
        <authorList>
            <consortium name="Pathogen Informatics"/>
        </authorList>
    </citation>
    <scope>NUCLEOTIDE SEQUENCE [LARGE SCALE GENOMIC DNA]</scope>
</reference>
<dbReference type="EMBL" id="UZAM01009206">
    <property type="protein sequence ID" value="VDP08148.1"/>
    <property type="molecule type" value="Genomic_DNA"/>
</dbReference>